<protein>
    <submittedName>
        <fullName evidence="2">Uncharacterized protein</fullName>
    </submittedName>
</protein>
<reference evidence="2" key="1">
    <citation type="journal article" date="2020" name="Stud. Mycol.">
        <title>101 Dothideomycetes genomes: a test case for predicting lifestyles and emergence of pathogens.</title>
        <authorList>
            <person name="Haridas S."/>
            <person name="Albert R."/>
            <person name="Binder M."/>
            <person name="Bloem J."/>
            <person name="Labutti K."/>
            <person name="Salamov A."/>
            <person name="Andreopoulos B."/>
            <person name="Baker S."/>
            <person name="Barry K."/>
            <person name="Bills G."/>
            <person name="Bluhm B."/>
            <person name="Cannon C."/>
            <person name="Castanera R."/>
            <person name="Culley D."/>
            <person name="Daum C."/>
            <person name="Ezra D."/>
            <person name="Gonzalez J."/>
            <person name="Henrissat B."/>
            <person name="Kuo A."/>
            <person name="Liang C."/>
            <person name="Lipzen A."/>
            <person name="Lutzoni F."/>
            <person name="Magnuson J."/>
            <person name="Mondo S."/>
            <person name="Nolan M."/>
            <person name="Ohm R."/>
            <person name="Pangilinan J."/>
            <person name="Park H.-J."/>
            <person name="Ramirez L."/>
            <person name="Alfaro M."/>
            <person name="Sun H."/>
            <person name="Tritt A."/>
            <person name="Yoshinaga Y."/>
            <person name="Zwiers L.-H."/>
            <person name="Turgeon B."/>
            <person name="Goodwin S."/>
            <person name="Spatafora J."/>
            <person name="Crous P."/>
            <person name="Grigoriev I."/>
        </authorList>
    </citation>
    <scope>NUCLEOTIDE SEQUENCE</scope>
    <source>
        <strain evidence="2">CBS 675.92</strain>
    </source>
</reference>
<feature type="chain" id="PRO_5025369020" evidence="1">
    <location>
        <begin position="19"/>
        <end position="83"/>
    </location>
</feature>
<keyword evidence="1" id="KW-0732">Signal</keyword>
<gene>
    <name evidence="2" type="ORF">CC80DRAFT_496665</name>
</gene>
<evidence type="ECO:0000313" key="3">
    <source>
        <dbReference type="Proteomes" id="UP000800035"/>
    </source>
</evidence>
<sequence length="83" mass="8728">MKTTILAALTSLIALGAASPAPQPPAPTLIFYCFVEPAGSTVQASGSYHAFYCEKGKSVKELAGNYTFYDGINCGDEAYKCPV</sequence>
<dbReference type="AlphaFoldDB" id="A0A6A5TG08"/>
<evidence type="ECO:0000256" key="1">
    <source>
        <dbReference type="SAM" id="SignalP"/>
    </source>
</evidence>
<feature type="signal peptide" evidence="1">
    <location>
        <begin position="1"/>
        <end position="18"/>
    </location>
</feature>
<organism evidence="2 3">
    <name type="scientific">Byssothecium circinans</name>
    <dbReference type="NCBI Taxonomy" id="147558"/>
    <lineage>
        <taxon>Eukaryota</taxon>
        <taxon>Fungi</taxon>
        <taxon>Dikarya</taxon>
        <taxon>Ascomycota</taxon>
        <taxon>Pezizomycotina</taxon>
        <taxon>Dothideomycetes</taxon>
        <taxon>Pleosporomycetidae</taxon>
        <taxon>Pleosporales</taxon>
        <taxon>Massarineae</taxon>
        <taxon>Massarinaceae</taxon>
        <taxon>Byssothecium</taxon>
    </lineage>
</organism>
<proteinExistence type="predicted"/>
<dbReference type="Proteomes" id="UP000800035">
    <property type="component" value="Unassembled WGS sequence"/>
</dbReference>
<keyword evidence="3" id="KW-1185">Reference proteome</keyword>
<evidence type="ECO:0000313" key="2">
    <source>
        <dbReference type="EMBL" id="KAF1950582.1"/>
    </source>
</evidence>
<name>A0A6A5TG08_9PLEO</name>
<accession>A0A6A5TG08</accession>
<dbReference type="EMBL" id="ML977024">
    <property type="protein sequence ID" value="KAF1950582.1"/>
    <property type="molecule type" value="Genomic_DNA"/>
</dbReference>